<evidence type="ECO:0000256" key="2">
    <source>
        <dbReference type="ARBA" id="ARBA00039785"/>
    </source>
</evidence>
<dbReference type="GO" id="GO:0005737">
    <property type="term" value="C:cytoplasm"/>
    <property type="evidence" value="ECO:0007669"/>
    <property type="project" value="TreeGrafter"/>
</dbReference>
<dbReference type="AlphaFoldDB" id="A0AAW1MJW4"/>
<dbReference type="Pfam" id="PF01266">
    <property type="entry name" value="DAO"/>
    <property type="match status" value="1"/>
</dbReference>
<dbReference type="SUPFAM" id="SSF54373">
    <property type="entry name" value="FAD-linked reductases, C-terminal domain"/>
    <property type="match status" value="1"/>
</dbReference>
<reference evidence="5" key="1">
    <citation type="submission" date="2024-03" db="EMBL/GenBank/DDBJ databases">
        <title>WGS assembly of Saponaria officinalis var. Norfolk2.</title>
        <authorList>
            <person name="Jenkins J."/>
            <person name="Shu S."/>
            <person name="Grimwood J."/>
            <person name="Barry K."/>
            <person name="Goodstein D."/>
            <person name="Schmutz J."/>
            <person name="Leebens-Mack J."/>
            <person name="Osbourn A."/>
        </authorList>
    </citation>
    <scope>NUCLEOTIDE SEQUENCE [LARGE SCALE GENOMIC DNA]</scope>
    <source>
        <strain evidence="5">JIC</strain>
    </source>
</reference>
<keyword evidence="6" id="KW-1185">Reference proteome</keyword>
<dbReference type="PANTHER" id="PTHR13847:SF287">
    <property type="entry name" value="FAD-DEPENDENT OXIDOREDUCTASE DOMAIN-CONTAINING PROTEIN 1"/>
    <property type="match status" value="1"/>
</dbReference>
<name>A0AAW1MJW4_SAPOF</name>
<dbReference type="Gene3D" id="3.30.9.10">
    <property type="entry name" value="D-Amino Acid Oxidase, subunit A, domain 2"/>
    <property type="match status" value="1"/>
</dbReference>
<dbReference type="InterPro" id="IPR006076">
    <property type="entry name" value="FAD-dep_OxRdtase"/>
</dbReference>
<evidence type="ECO:0000256" key="1">
    <source>
        <dbReference type="ARBA" id="ARBA00023002"/>
    </source>
</evidence>
<comment type="function">
    <text evidence="3">Required for the assembly of the mitochondrial membrane respiratory chain NADH dehydrogenase (Complex I). Involved in mid-late stages of complex I assembly.</text>
</comment>
<organism evidence="5 6">
    <name type="scientific">Saponaria officinalis</name>
    <name type="common">Common soapwort</name>
    <name type="synonym">Lychnis saponaria</name>
    <dbReference type="NCBI Taxonomy" id="3572"/>
    <lineage>
        <taxon>Eukaryota</taxon>
        <taxon>Viridiplantae</taxon>
        <taxon>Streptophyta</taxon>
        <taxon>Embryophyta</taxon>
        <taxon>Tracheophyta</taxon>
        <taxon>Spermatophyta</taxon>
        <taxon>Magnoliopsida</taxon>
        <taxon>eudicotyledons</taxon>
        <taxon>Gunneridae</taxon>
        <taxon>Pentapetalae</taxon>
        <taxon>Caryophyllales</taxon>
        <taxon>Caryophyllaceae</taxon>
        <taxon>Caryophylleae</taxon>
        <taxon>Saponaria</taxon>
    </lineage>
</organism>
<evidence type="ECO:0000313" key="6">
    <source>
        <dbReference type="Proteomes" id="UP001443914"/>
    </source>
</evidence>
<dbReference type="SUPFAM" id="SSF51905">
    <property type="entry name" value="FAD/NAD(P)-binding domain"/>
    <property type="match status" value="1"/>
</dbReference>
<gene>
    <name evidence="5" type="ORF">RND81_02G015800</name>
</gene>
<protein>
    <recommendedName>
        <fullName evidence="2">FAD-dependent oxidoreductase domain-containing protein 1</fullName>
    </recommendedName>
</protein>
<dbReference type="Gene3D" id="3.50.50.60">
    <property type="entry name" value="FAD/NAD(P)-binding domain"/>
    <property type="match status" value="1"/>
</dbReference>
<feature type="domain" description="FAD dependent oxidoreductase" evidence="4">
    <location>
        <begin position="49"/>
        <end position="440"/>
    </location>
</feature>
<dbReference type="EMBL" id="JBDFQZ010000002">
    <property type="protein sequence ID" value="KAK9747815.1"/>
    <property type="molecule type" value="Genomic_DNA"/>
</dbReference>
<dbReference type="Proteomes" id="UP001443914">
    <property type="component" value="Unassembled WGS sequence"/>
</dbReference>
<dbReference type="InterPro" id="IPR036188">
    <property type="entry name" value="FAD/NAD-bd_sf"/>
</dbReference>
<dbReference type="GO" id="GO:0016491">
    <property type="term" value="F:oxidoreductase activity"/>
    <property type="evidence" value="ECO:0007669"/>
    <property type="project" value="UniProtKB-KW"/>
</dbReference>
<accession>A0AAW1MJW4</accession>
<sequence>MATMATTIGLNPNSNQINSNFSSSTIKLKSRTISRFNCKLSANETHRFDVVVVGAGIIGLSIARDLLLRSNLSVAVVDAKFPCSGATGAGQGYLWMAHKTPGTAVWDLALRSQNLWQLLAETLHDQGIDPLEELGWKKTGSLLIGRTEVELDQLKKLVHRLSAAGIRADYLSSNDLAAREPKLEVGRQSGAAFLPDDCQLDAYRTVAYIEKSNRVFGSRGRYAEFYDDPAVCLLRTKGKGKVEGIKTKRNTLYSEKAIIFAAGCWTGSVMNELLKDSDILVHVPVQPRKGHLLVLENFNPLGLSHGLMEVGYVDHRHSISLPGKVDNEALSISMVASSDASGNLLLGSSRQFAGFNTDLNSSVVACIWERAQQFFPILKEFSLENLSELLNVRIGLRPFMPDGKPVIGPVPGMPNLFLATGHEGSGLSMALGTAELVTDMILDNPPKVDSTPFAVQGRCC</sequence>
<comment type="caution">
    <text evidence="5">The sequence shown here is derived from an EMBL/GenBank/DDBJ whole genome shotgun (WGS) entry which is preliminary data.</text>
</comment>
<evidence type="ECO:0000259" key="4">
    <source>
        <dbReference type="Pfam" id="PF01266"/>
    </source>
</evidence>
<evidence type="ECO:0000256" key="3">
    <source>
        <dbReference type="ARBA" id="ARBA00046185"/>
    </source>
</evidence>
<evidence type="ECO:0000313" key="5">
    <source>
        <dbReference type="EMBL" id="KAK9747815.1"/>
    </source>
</evidence>
<proteinExistence type="predicted"/>
<keyword evidence="1" id="KW-0560">Oxidoreductase</keyword>
<dbReference type="PANTHER" id="PTHR13847">
    <property type="entry name" value="SARCOSINE DEHYDROGENASE-RELATED"/>
    <property type="match status" value="1"/>
</dbReference>